<dbReference type="InterPro" id="IPR056091">
    <property type="entry name" value="DUF7674"/>
</dbReference>
<dbReference type="EMBL" id="JACRSN010000005">
    <property type="protein sequence ID" value="MBC8533289.1"/>
    <property type="molecule type" value="Genomic_DNA"/>
</dbReference>
<reference evidence="3" key="1">
    <citation type="submission" date="2020-08" db="EMBL/GenBank/DDBJ databases">
        <title>Genome public.</title>
        <authorList>
            <person name="Liu C."/>
            <person name="Sun Q."/>
        </authorList>
    </citation>
    <scope>NUCLEOTIDE SEQUENCE</scope>
    <source>
        <strain evidence="3">NSJ-40</strain>
    </source>
</reference>
<dbReference type="Proteomes" id="UP000651482">
    <property type="component" value="Unassembled WGS sequence"/>
</dbReference>
<feature type="domain" description="DUF7674" evidence="2">
    <location>
        <begin position="130"/>
        <end position="231"/>
    </location>
</feature>
<organism evidence="3 4">
    <name type="scientific">Yeguia hominis</name>
    <dbReference type="NCBI Taxonomy" id="2763662"/>
    <lineage>
        <taxon>Bacteria</taxon>
        <taxon>Bacillati</taxon>
        <taxon>Bacillota</taxon>
        <taxon>Clostridia</taxon>
        <taxon>Eubacteriales</taxon>
        <taxon>Yeguiaceae</taxon>
        <taxon>Yeguia</taxon>
    </lineage>
</organism>
<proteinExistence type="predicted"/>
<dbReference type="Pfam" id="PF24722">
    <property type="entry name" value="DUF7674"/>
    <property type="match status" value="1"/>
</dbReference>
<keyword evidence="4" id="KW-1185">Reference proteome</keyword>
<sequence>MESNAFERIAEKLEETLSSQEFKRAEDFTEENGRAALFTSEAVAYSVLYNEKSKRFELRSAPFSDGEAGDWKTVSVWLFDPETDSAADADSIANDFSDTVSAKKRTEMVQQVRKKKQKGEGSTSDPVFFYNRLVGIFPELRDEISREKIEYGQVRPFSFAKEKVLPKISGLVSAYPDSDVCKKLCSLMGDMYQNGDLDTRSVVTIVLLNGLDDSAFAGIENQLSDELKTAAAAARKLRGKKIKPEKKKKPRKFTAATLNDMRK</sequence>
<name>A0A926D8I5_9FIRM</name>
<feature type="region of interest" description="Disordered" evidence="1">
    <location>
        <begin position="238"/>
        <end position="263"/>
    </location>
</feature>
<feature type="compositionally biased region" description="Basic residues" evidence="1">
    <location>
        <begin position="238"/>
        <end position="252"/>
    </location>
</feature>
<dbReference type="RefSeq" id="WP_249318635.1">
    <property type="nucleotide sequence ID" value="NZ_JACRSN010000005.1"/>
</dbReference>
<dbReference type="AlphaFoldDB" id="A0A926D8I5"/>
<evidence type="ECO:0000313" key="3">
    <source>
        <dbReference type="EMBL" id="MBC8533289.1"/>
    </source>
</evidence>
<gene>
    <name evidence="3" type="ORF">IAG03_04580</name>
</gene>
<accession>A0A926D8I5</accession>
<evidence type="ECO:0000313" key="4">
    <source>
        <dbReference type="Proteomes" id="UP000651482"/>
    </source>
</evidence>
<evidence type="ECO:0000256" key="1">
    <source>
        <dbReference type="SAM" id="MobiDB-lite"/>
    </source>
</evidence>
<protein>
    <recommendedName>
        <fullName evidence="2">DUF7674 domain-containing protein</fullName>
    </recommendedName>
</protein>
<comment type="caution">
    <text evidence="3">The sequence shown here is derived from an EMBL/GenBank/DDBJ whole genome shotgun (WGS) entry which is preliminary data.</text>
</comment>
<evidence type="ECO:0000259" key="2">
    <source>
        <dbReference type="Pfam" id="PF24722"/>
    </source>
</evidence>